<dbReference type="InterPro" id="IPR004883">
    <property type="entry name" value="LOB"/>
</dbReference>
<dbReference type="OMA" id="GVICELW"/>
<evidence type="ECO:0000256" key="1">
    <source>
        <dbReference type="ARBA" id="ARBA00005474"/>
    </source>
</evidence>
<gene>
    <name evidence="4" type="ORF">MIMGU_mgv1a011235mg</name>
</gene>
<dbReference type="PhylomeDB" id="A0A022R6N3"/>
<evidence type="ECO:0000313" key="5">
    <source>
        <dbReference type="Proteomes" id="UP000030748"/>
    </source>
</evidence>
<evidence type="ECO:0000313" key="4">
    <source>
        <dbReference type="EMBL" id="EYU35901.1"/>
    </source>
</evidence>
<comment type="similarity">
    <text evidence="1">Belongs to the LOB domain-containing protein family.</text>
</comment>
<dbReference type="GO" id="GO:0001216">
    <property type="term" value="F:DNA-binding transcription activator activity"/>
    <property type="evidence" value="ECO:0000318"/>
    <property type="project" value="GO_Central"/>
</dbReference>
<sequence length="288" mass="32670">MTLKSGTGQACAACKFQRRRCTAECLLAPFFPADQPKMFQNVHRLFGVKHVQNLLKELAPDQKPIAIKSIKFHAAMRDKHPVLGCVAEIQDLEYKIHLLQEELHLVLHHLNYYRHQQHHHHHQQQRDVSSSMEDHFVSQLQLGVGPPGNNAAAAAAPPPPPPPPMQYDNYDDDIHMDSLKQDVVIDDSFWMQQNYCYDDNNNNTNNNFSININNNDSNSNSMVVQSELSTSAHDYGEMHPFFENIDDTQSYIGSSFEPSERDSRQSIEQVAENELKSAAACFSLTSVN</sequence>
<dbReference type="PANTHER" id="PTHR31301">
    <property type="entry name" value="LOB DOMAIN-CONTAINING PROTEIN 4-RELATED"/>
    <property type="match status" value="1"/>
</dbReference>
<proteinExistence type="inferred from homology"/>
<dbReference type="Pfam" id="PF03195">
    <property type="entry name" value="LOB"/>
    <property type="match status" value="1"/>
</dbReference>
<keyword evidence="5" id="KW-1185">Reference proteome</keyword>
<feature type="domain" description="LOB" evidence="3">
    <location>
        <begin position="9"/>
        <end position="110"/>
    </location>
</feature>
<organism evidence="4 5">
    <name type="scientific">Erythranthe guttata</name>
    <name type="common">Yellow monkey flower</name>
    <name type="synonym">Mimulus guttatus</name>
    <dbReference type="NCBI Taxonomy" id="4155"/>
    <lineage>
        <taxon>Eukaryota</taxon>
        <taxon>Viridiplantae</taxon>
        <taxon>Streptophyta</taxon>
        <taxon>Embryophyta</taxon>
        <taxon>Tracheophyta</taxon>
        <taxon>Spermatophyta</taxon>
        <taxon>Magnoliopsida</taxon>
        <taxon>eudicotyledons</taxon>
        <taxon>Gunneridae</taxon>
        <taxon>Pentapetalae</taxon>
        <taxon>asterids</taxon>
        <taxon>lamiids</taxon>
        <taxon>Lamiales</taxon>
        <taxon>Phrymaceae</taxon>
        <taxon>Erythranthe</taxon>
    </lineage>
</organism>
<dbReference type="PROSITE" id="PS50891">
    <property type="entry name" value="LOB"/>
    <property type="match status" value="1"/>
</dbReference>
<dbReference type="GO" id="GO:0006355">
    <property type="term" value="P:regulation of DNA-templated transcription"/>
    <property type="evidence" value="ECO:0000318"/>
    <property type="project" value="GO_Central"/>
</dbReference>
<dbReference type="KEGG" id="egt:105959813"/>
<dbReference type="EMBL" id="KI630593">
    <property type="protein sequence ID" value="EYU35901.1"/>
    <property type="molecule type" value="Genomic_DNA"/>
</dbReference>
<name>A0A022R6N3_ERYGU</name>
<dbReference type="Proteomes" id="UP000030748">
    <property type="component" value="Unassembled WGS sequence"/>
</dbReference>
<reference evidence="4 5" key="1">
    <citation type="journal article" date="2013" name="Proc. Natl. Acad. Sci. U.S.A.">
        <title>Fine-scale variation in meiotic recombination in Mimulus inferred from population shotgun sequencing.</title>
        <authorList>
            <person name="Hellsten U."/>
            <person name="Wright K.M."/>
            <person name="Jenkins J."/>
            <person name="Shu S."/>
            <person name="Yuan Y."/>
            <person name="Wessler S.R."/>
            <person name="Schmutz J."/>
            <person name="Willis J.H."/>
            <person name="Rokhsar D.S."/>
        </authorList>
    </citation>
    <scope>NUCLEOTIDE SEQUENCE [LARGE SCALE GENOMIC DNA]</scope>
    <source>
        <strain evidence="5">cv. DUN x IM62</strain>
    </source>
</reference>
<evidence type="ECO:0000256" key="2">
    <source>
        <dbReference type="SAM" id="MobiDB-lite"/>
    </source>
</evidence>
<feature type="compositionally biased region" description="Pro residues" evidence="2">
    <location>
        <begin position="156"/>
        <end position="165"/>
    </location>
</feature>
<evidence type="ECO:0000259" key="3">
    <source>
        <dbReference type="PROSITE" id="PS50891"/>
    </source>
</evidence>
<dbReference type="AlphaFoldDB" id="A0A022R6N3"/>
<accession>A0A022R6N3</accession>
<dbReference type="GO" id="GO:0005634">
    <property type="term" value="C:nucleus"/>
    <property type="evidence" value="ECO:0000318"/>
    <property type="project" value="GO_Central"/>
</dbReference>
<dbReference type="PANTHER" id="PTHR31301:SF132">
    <property type="entry name" value="LOB DOMAIN-CONTAINING PROTEIN 27-LIKE"/>
    <property type="match status" value="1"/>
</dbReference>
<protein>
    <recommendedName>
        <fullName evidence="3">LOB domain-containing protein</fullName>
    </recommendedName>
</protein>
<dbReference type="STRING" id="4155.A0A022R6N3"/>
<feature type="region of interest" description="Disordered" evidence="2">
    <location>
        <begin position="140"/>
        <end position="170"/>
    </location>
</feature>
<dbReference type="eggNOG" id="ENOG502QTUX">
    <property type="taxonomic scope" value="Eukaryota"/>
</dbReference>
<dbReference type="OrthoDB" id="1893065at2759"/>